<proteinExistence type="inferred from homology"/>
<dbReference type="AlphaFoldDB" id="A0A9D4HL23"/>
<accession>A0A9D4HL23</accession>
<evidence type="ECO:0000256" key="1">
    <source>
        <dbReference type="ARBA" id="ARBA00005705"/>
    </source>
</evidence>
<reference evidence="2" key="2">
    <citation type="submission" date="2020-11" db="EMBL/GenBank/DDBJ databases">
        <authorList>
            <person name="McCartney M.A."/>
            <person name="Auch B."/>
            <person name="Kono T."/>
            <person name="Mallez S."/>
            <person name="Becker A."/>
            <person name="Gohl D.M."/>
            <person name="Silverstein K.A.T."/>
            <person name="Koren S."/>
            <person name="Bechman K.B."/>
            <person name="Herman A."/>
            <person name="Abrahante J.E."/>
            <person name="Garbe J."/>
        </authorList>
    </citation>
    <scope>NUCLEOTIDE SEQUENCE</scope>
    <source>
        <strain evidence="2">Duluth1</strain>
        <tissue evidence="2">Whole animal</tissue>
    </source>
</reference>
<dbReference type="PANTHER" id="PTHR12994:SF17">
    <property type="entry name" value="LD30995P"/>
    <property type="match status" value="1"/>
</dbReference>
<dbReference type="InterPro" id="IPR005322">
    <property type="entry name" value="Peptidase_C69"/>
</dbReference>
<dbReference type="Proteomes" id="UP000828390">
    <property type="component" value="Unassembled WGS sequence"/>
</dbReference>
<sequence>MDKFPLSCDTFVALLPATASGYVIFGKNSDRPDNEVQEVIYRPAASFQPGEKLQVELNAYRCL</sequence>
<reference evidence="2" key="1">
    <citation type="journal article" date="2019" name="bioRxiv">
        <title>The Genome of the Zebra Mussel, Dreissena polymorpha: A Resource for Invasive Species Research.</title>
        <authorList>
            <person name="McCartney M.A."/>
            <person name="Auch B."/>
            <person name="Kono T."/>
            <person name="Mallez S."/>
            <person name="Zhang Y."/>
            <person name="Obille A."/>
            <person name="Becker A."/>
            <person name="Abrahante J.E."/>
            <person name="Garbe J."/>
            <person name="Badalamenti J.P."/>
            <person name="Herman A."/>
            <person name="Mangelson H."/>
            <person name="Liachko I."/>
            <person name="Sullivan S."/>
            <person name="Sone E.D."/>
            <person name="Koren S."/>
            <person name="Silverstein K.A.T."/>
            <person name="Beckman K.B."/>
            <person name="Gohl D.M."/>
        </authorList>
    </citation>
    <scope>NUCLEOTIDE SEQUENCE</scope>
    <source>
        <strain evidence="2">Duluth1</strain>
        <tissue evidence="2">Whole animal</tissue>
    </source>
</reference>
<dbReference type="GO" id="GO:0006508">
    <property type="term" value="P:proteolysis"/>
    <property type="evidence" value="ECO:0007669"/>
    <property type="project" value="InterPro"/>
</dbReference>
<keyword evidence="3" id="KW-1185">Reference proteome</keyword>
<evidence type="ECO:0000313" key="2">
    <source>
        <dbReference type="EMBL" id="KAH3720471.1"/>
    </source>
</evidence>
<organism evidence="2 3">
    <name type="scientific">Dreissena polymorpha</name>
    <name type="common">Zebra mussel</name>
    <name type="synonym">Mytilus polymorpha</name>
    <dbReference type="NCBI Taxonomy" id="45954"/>
    <lineage>
        <taxon>Eukaryota</taxon>
        <taxon>Metazoa</taxon>
        <taxon>Spiralia</taxon>
        <taxon>Lophotrochozoa</taxon>
        <taxon>Mollusca</taxon>
        <taxon>Bivalvia</taxon>
        <taxon>Autobranchia</taxon>
        <taxon>Heteroconchia</taxon>
        <taxon>Euheterodonta</taxon>
        <taxon>Imparidentia</taxon>
        <taxon>Neoheterodontei</taxon>
        <taxon>Myida</taxon>
        <taxon>Dreissenoidea</taxon>
        <taxon>Dreissenidae</taxon>
        <taxon>Dreissena</taxon>
    </lineage>
</organism>
<name>A0A9D4HL23_DREPO</name>
<gene>
    <name evidence="2" type="ORF">DPMN_063370</name>
</gene>
<dbReference type="EMBL" id="JAIWYP010000013">
    <property type="protein sequence ID" value="KAH3720471.1"/>
    <property type="molecule type" value="Genomic_DNA"/>
</dbReference>
<dbReference type="GO" id="GO:0070004">
    <property type="term" value="F:cysteine-type exopeptidase activity"/>
    <property type="evidence" value="ECO:0007669"/>
    <property type="project" value="InterPro"/>
</dbReference>
<protein>
    <submittedName>
        <fullName evidence="2">Uncharacterized protein</fullName>
    </submittedName>
</protein>
<evidence type="ECO:0000313" key="3">
    <source>
        <dbReference type="Proteomes" id="UP000828390"/>
    </source>
</evidence>
<comment type="similarity">
    <text evidence="1">Belongs to the peptidase C69 family. Secernin subfamily.</text>
</comment>
<dbReference type="GO" id="GO:0016805">
    <property type="term" value="F:dipeptidase activity"/>
    <property type="evidence" value="ECO:0007669"/>
    <property type="project" value="InterPro"/>
</dbReference>
<comment type="caution">
    <text evidence="2">The sequence shown here is derived from an EMBL/GenBank/DDBJ whole genome shotgun (WGS) entry which is preliminary data.</text>
</comment>
<dbReference type="PANTHER" id="PTHR12994">
    <property type="entry name" value="SECERNIN"/>
    <property type="match status" value="1"/>
</dbReference>